<dbReference type="SMART" id="SM00448">
    <property type="entry name" value="REC"/>
    <property type="match status" value="1"/>
</dbReference>
<protein>
    <submittedName>
        <fullName evidence="4">Two component transcriptional regulator, winged helix family</fullName>
    </submittedName>
</protein>
<proteinExistence type="predicted"/>
<dbReference type="InterPro" id="IPR001789">
    <property type="entry name" value="Sig_transdc_resp-reg_receiver"/>
</dbReference>
<feature type="domain" description="Response regulatory" evidence="3">
    <location>
        <begin position="47"/>
        <end position="163"/>
    </location>
</feature>
<organism evidence="4 5">
    <name type="scientific">Vulgatibacter incomptus</name>
    <dbReference type="NCBI Taxonomy" id="1391653"/>
    <lineage>
        <taxon>Bacteria</taxon>
        <taxon>Pseudomonadati</taxon>
        <taxon>Myxococcota</taxon>
        <taxon>Myxococcia</taxon>
        <taxon>Myxococcales</taxon>
        <taxon>Cystobacterineae</taxon>
        <taxon>Vulgatibacteraceae</taxon>
        <taxon>Vulgatibacter</taxon>
    </lineage>
</organism>
<dbReference type="SUPFAM" id="SSF52172">
    <property type="entry name" value="CheY-like"/>
    <property type="match status" value="1"/>
</dbReference>
<dbReference type="InterPro" id="IPR011006">
    <property type="entry name" value="CheY-like_superfamily"/>
</dbReference>
<dbReference type="AlphaFoldDB" id="A0A0K1PBK5"/>
<evidence type="ECO:0000313" key="4">
    <source>
        <dbReference type="EMBL" id="AKU90877.1"/>
    </source>
</evidence>
<dbReference type="GO" id="GO:0000160">
    <property type="term" value="P:phosphorelay signal transduction system"/>
    <property type="evidence" value="ECO:0007669"/>
    <property type="project" value="InterPro"/>
</dbReference>
<evidence type="ECO:0000256" key="1">
    <source>
        <dbReference type="ARBA" id="ARBA00022553"/>
    </source>
</evidence>
<keyword evidence="5" id="KW-1185">Reference proteome</keyword>
<dbReference type="PANTHER" id="PTHR44591:SF3">
    <property type="entry name" value="RESPONSE REGULATORY DOMAIN-CONTAINING PROTEIN"/>
    <property type="match status" value="1"/>
</dbReference>
<dbReference type="STRING" id="1391653.AKJ08_1264"/>
<evidence type="ECO:0000313" key="5">
    <source>
        <dbReference type="Proteomes" id="UP000055590"/>
    </source>
</evidence>
<dbReference type="Gene3D" id="3.40.50.2300">
    <property type="match status" value="1"/>
</dbReference>
<gene>
    <name evidence="4" type="ORF">AKJ08_1264</name>
</gene>
<keyword evidence="1 2" id="KW-0597">Phosphoprotein</keyword>
<name>A0A0K1PBK5_9BACT</name>
<evidence type="ECO:0000259" key="3">
    <source>
        <dbReference type="PROSITE" id="PS50110"/>
    </source>
</evidence>
<dbReference type="PROSITE" id="PS50110">
    <property type="entry name" value="RESPONSE_REGULATORY"/>
    <property type="match status" value="1"/>
</dbReference>
<dbReference type="InterPro" id="IPR050595">
    <property type="entry name" value="Bact_response_regulator"/>
</dbReference>
<reference evidence="4 5" key="1">
    <citation type="submission" date="2015-08" db="EMBL/GenBank/DDBJ databases">
        <authorList>
            <person name="Babu N.S."/>
            <person name="Beckwith C.J."/>
            <person name="Beseler K.G."/>
            <person name="Brison A."/>
            <person name="Carone J.V."/>
            <person name="Caskin T.P."/>
            <person name="Diamond M."/>
            <person name="Durham M.E."/>
            <person name="Foxe J.M."/>
            <person name="Go M."/>
            <person name="Henderson B.A."/>
            <person name="Jones I.B."/>
            <person name="McGettigan J.A."/>
            <person name="Micheletti S.J."/>
            <person name="Nasrallah M.E."/>
            <person name="Ortiz D."/>
            <person name="Piller C.R."/>
            <person name="Privatt S.R."/>
            <person name="Schneider S.L."/>
            <person name="Sharp S."/>
            <person name="Smith T.C."/>
            <person name="Stanton J.D."/>
            <person name="Ullery H.E."/>
            <person name="Wilson R.J."/>
            <person name="Serrano M.G."/>
            <person name="Buck G."/>
            <person name="Lee V."/>
            <person name="Wang Y."/>
            <person name="Carvalho R."/>
            <person name="Voegtly L."/>
            <person name="Shi R."/>
            <person name="Duckworth R."/>
            <person name="Johnson A."/>
            <person name="Loviza R."/>
            <person name="Walstead R."/>
            <person name="Shah Z."/>
            <person name="Kiflezghi M."/>
            <person name="Wade K."/>
            <person name="Ball S.L."/>
            <person name="Bradley K.W."/>
            <person name="Asai D.J."/>
            <person name="Bowman C.A."/>
            <person name="Russell D.A."/>
            <person name="Pope W.H."/>
            <person name="Jacobs-Sera D."/>
            <person name="Hendrix R.W."/>
            <person name="Hatfull G.F."/>
        </authorList>
    </citation>
    <scope>NUCLEOTIDE SEQUENCE [LARGE SCALE GENOMIC DNA]</scope>
    <source>
        <strain evidence="4 5">DSM 27710</strain>
    </source>
</reference>
<dbReference type="EMBL" id="CP012332">
    <property type="protein sequence ID" value="AKU90877.1"/>
    <property type="molecule type" value="Genomic_DNA"/>
</dbReference>
<sequence>MKANRLKAHKTPGGHRRIARDDLLSFLEKYQIPVPPELGESEEHPPRILAVDDDPDERDLLRAVLEGAGFDVELASSGFEAGLQVATFRPNLVVLDLVMPGMDGFAAIASLRARPETADTPVIACTGLSDPATSKKVVDAGFDAHVVKPYRAEDLLGAIQRLLGIRVGQLAG</sequence>
<dbReference type="PANTHER" id="PTHR44591">
    <property type="entry name" value="STRESS RESPONSE REGULATOR PROTEIN 1"/>
    <property type="match status" value="1"/>
</dbReference>
<dbReference type="Pfam" id="PF00072">
    <property type="entry name" value="Response_reg"/>
    <property type="match status" value="1"/>
</dbReference>
<dbReference type="Proteomes" id="UP000055590">
    <property type="component" value="Chromosome"/>
</dbReference>
<feature type="modified residue" description="4-aspartylphosphate" evidence="2">
    <location>
        <position position="96"/>
    </location>
</feature>
<dbReference type="KEGG" id="vin:AKJ08_1264"/>
<accession>A0A0K1PBK5</accession>
<evidence type="ECO:0000256" key="2">
    <source>
        <dbReference type="PROSITE-ProRule" id="PRU00169"/>
    </source>
</evidence>